<evidence type="ECO:0000256" key="3">
    <source>
        <dbReference type="SAM" id="Coils"/>
    </source>
</evidence>
<organism evidence="5 6">
    <name type="scientific">Novipirellula rosea</name>
    <dbReference type="NCBI Taxonomy" id="1031540"/>
    <lineage>
        <taxon>Bacteria</taxon>
        <taxon>Pseudomonadati</taxon>
        <taxon>Planctomycetota</taxon>
        <taxon>Planctomycetia</taxon>
        <taxon>Pirellulales</taxon>
        <taxon>Pirellulaceae</taxon>
        <taxon>Novipirellula</taxon>
    </lineage>
</organism>
<gene>
    <name evidence="5" type="ORF">GCM10023156_67130</name>
</gene>
<accession>A0ABP8NRU5</accession>
<dbReference type="Gene3D" id="2.40.30.170">
    <property type="match status" value="1"/>
</dbReference>
<dbReference type="PANTHER" id="PTHR32347">
    <property type="entry name" value="EFFLUX SYSTEM COMPONENT YKNX-RELATED"/>
    <property type="match status" value="1"/>
</dbReference>
<protein>
    <submittedName>
        <fullName evidence="5">Hemolysin D</fullName>
    </submittedName>
</protein>
<evidence type="ECO:0000256" key="4">
    <source>
        <dbReference type="SAM" id="SignalP"/>
    </source>
</evidence>
<dbReference type="RefSeq" id="WP_345327998.1">
    <property type="nucleotide sequence ID" value="NZ_BAABGA010000120.1"/>
</dbReference>
<feature type="signal peptide" evidence="4">
    <location>
        <begin position="1"/>
        <end position="24"/>
    </location>
</feature>
<evidence type="ECO:0000313" key="6">
    <source>
        <dbReference type="Proteomes" id="UP001500840"/>
    </source>
</evidence>
<keyword evidence="4" id="KW-0732">Signal</keyword>
<feature type="chain" id="PRO_5045117365" evidence="4">
    <location>
        <begin position="25"/>
        <end position="420"/>
    </location>
</feature>
<keyword evidence="2 3" id="KW-0175">Coiled coil</keyword>
<dbReference type="PANTHER" id="PTHR32347:SF14">
    <property type="entry name" value="EFFLUX SYSTEM COMPONENT YKNX-RELATED"/>
    <property type="match status" value="1"/>
</dbReference>
<sequence length="420" mass="47960">MRTDPFHCLAVMALSLLTVLPTLADETDKAEKKTSEESKQEKEQEKEVVKFDGVFESLSSHEIAADTEQIDSYVIKRILPHGNNVKKGAAVVWFETKEIDEKISKAEFNLALAKLAFEEAEFSYEQFREQQELDRKAAELTRKEARQAYDNFVDVDREQQIMSAEVQLKRSEESLEYVEEELNQLEKMYEEDDLTEESEEIVLKRARRAVEQAKYNLELTKTRTQRTLEQTIPSQQEKQEATLARAELAFAKTVQDLKVARLKRDIERRRQKTELDKKQADFKTLQAERRGLVLNSPIDGLVYHGQLTRGKLGDKASTLDVKSKVTARQVVATIVQPERLRITADISEEQRAKVNVGMKGTAIPKAFPELKFPVTLQSIAKVPYAANKIECTVVINGKLKYAELVPGMTCSIEFKKADKE</sequence>
<evidence type="ECO:0000256" key="2">
    <source>
        <dbReference type="ARBA" id="ARBA00023054"/>
    </source>
</evidence>
<name>A0ABP8NRU5_9BACT</name>
<feature type="coiled-coil region" evidence="3">
    <location>
        <begin position="128"/>
        <end position="223"/>
    </location>
</feature>
<comment type="subcellular location">
    <subcellularLocation>
        <location evidence="1">Cell envelope</location>
    </subcellularLocation>
</comment>
<dbReference type="Proteomes" id="UP001500840">
    <property type="component" value="Unassembled WGS sequence"/>
</dbReference>
<dbReference type="EMBL" id="BAABGA010000120">
    <property type="protein sequence ID" value="GAA4471854.1"/>
    <property type="molecule type" value="Genomic_DNA"/>
</dbReference>
<proteinExistence type="predicted"/>
<keyword evidence="6" id="KW-1185">Reference proteome</keyword>
<reference evidence="6" key="1">
    <citation type="journal article" date="2019" name="Int. J. Syst. Evol. Microbiol.">
        <title>The Global Catalogue of Microorganisms (GCM) 10K type strain sequencing project: providing services to taxonomists for standard genome sequencing and annotation.</title>
        <authorList>
            <consortium name="The Broad Institute Genomics Platform"/>
            <consortium name="The Broad Institute Genome Sequencing Center for Infectious Disease"/>
            <person name="Wu L."/>
            <person name="Ma J."/>
        </authorList>
    </citation>
    <scope>NUCLEOTIDE SEQUENCE [LARGE SCALE GENOMIC DNA]</scope>
    <source>
        <strain evidence="6">JCM 17759</strain>
    </source>
</reference>
<dbReference type="InterPro" id="IPR050465">
    <property type="entry name" value="UPF0194_transport"/>
</dbReference>
<evidence type="ECO:0000256" key="1">
    <source>
        <dbReference type="ARBA" id="ARBA00004196"/>
    </source>
</evidence>
<evidence type="ECO:0000313" key="5">
    <source>
        <dbReference type="EMBL" id="GAA4471854.1"/>
    </source>
</evidence>
<comment type="caution">
    <text evidence="5">The sequence shown here is derived from an EMBL/GenBank/DDBJ whole genome shotgun (WGS) entry which is preliminary data.</text>
</comment>